<evidence type="ECO:0000256" key="1">
    <source>
        <dbReference type="SAM" id="MobiDB-lite"/>
    </source>
</evidence>
<dbReference type="EMBL" id="BSXT01001581">
    <property type="protein sequence ID" value="GMF43701.1"/>
    <property type="molecule type" value="Genomic_DNA"/>
</dbReference>
<feature type="compositionally biased region" description="Pro residues" evidence="1">
    <location>
        <begin position="110"/>
        <end position="123"/>
    </location>
</feature>
<keyword evidence="3" id="KW-1185">Reference proteome</keyword>
<sequence length="283" mass="29852">MSPPAGLLTAVCLVSVRRREKSTGVDLAKKDGANGSYKAPSAVIAAGDAKSKVPAKPQPPKKKPVESVDLLGLNEKPPTPLAAPVVKAPSPTKPAPSPPKQAAAPVVKPASPPKPTQTSPPKPTQTSPPKLQEVKKSPKTSPKKPADTEAGGMMASAFTSVSVKAEDADNDDDNDNDNDDDNDNDGDDNDNGDNDGEDKPKEPKAAKKTTPTKKSKKKRKVRCYCRLLNLLRRREFHLTSLVVLGTAERKEVGTITIATSLISQPGLRRSLVATQMHGGSSLV</sequence>
<feature type="region of interest" description="Disordered" evidence="1">
    <location>
        <begin position="19"/>
        <end position="216"/>
    </location>
</feature>
<evidence type="ECO:0000313" key="3">
    <source>
        <dbReference type="Proteomes" id="UP001165121"/>
    </source>
</evidence>
<dbReference type="AlphaFoldDB" id="A0A9W6XQU5"/>
<accession>A0A9W6XQU5</accession>
<feature type="compositionally biased region" description="Basic and acidic residues" evidence="1">
    <location>
        <begin position="21"/>
        <end position="32"/>
    </location>
</feature>
<organism evidence="2 3">
    <name type="scientific">Phytophthora fragariaefolia</name>
    <dbReference type="NCBI Taxonomy" id="1490495"/>
    <lineage>
        <taxon>Eukaryota</taxon>
        <taxon>Sar</taxon>
        <taxon>Stramenopiles</taxon>
        <taxon>Oomycota</taxon>
        <taxon>Peronosporomycetes</taxon>
        <taxon>Peronosporales</taxon>
        <taxon>Peronosporaceae</taxon>
        <taxon>Phytophthora</taxon>
    </lineage>
</organism>
<evidence type="ECO:0000313" key="2">
    <source>
        <dbReference type="EMBL" id="GMF43701.1"/>
    </source>
</evidence>
<feature type="compositionally biased region" description="Low complexity" evidence="1">
    <location>
        <begin position="100"/>
        <end position="109"/>
    </location>
</feature>
<proteinExistence type="predicted"/>
<dbReference type="Proteomes" id="UP001165121">
    <property type="component" value="Unassembled WGS sequence"/>
</dbReference>
<comment type="caution">
    <text evidence="2">The sequence shown here is derived from an EMBL/GenBank/DDBJ whole genome shotgun (WGS) entry which is preliminary data.</text>
</comment>
<name>A0A9W6XQU5_9STRA</name>
<dbReference type="OrthoDB" id="129442at2759"/>
<feature type="compositionally biased region" description="Basic residues" evidence="1">
    <location>
        <begin position="206"/>
        <end position="216"/>
    </location>
</feature>
<gene>
    <name evidence="2" type="ORF">Pfra01_001488300</name>
</gene>
<feature type="compositionally biased region" description="Acidic residues" evidence="1">
    <location>
        <begin position="168"/>
        <end position="196"/>
    </location>
</feature>
<reference evidence="2" key="1">
    <citation type="submission" date="2023-04" db="EMBL/GenBank/DDBJ databases">
        <title>Phytophthora fragariaefolia NBRC 109709.</title>
        <authorList>
            <person name="Ichikawa N."/>
            <person name="Sato H."/>
            <person name="Tonouchi N."/>
        </authorList>
    </citation>
    <scope>NUCLEOTIDE SEQUENCE</scope>
    <source>
        <strain evidence="2">NBRC 109709</strain>
    </source>
</reference>
<protein>
    <submittedName>
        <fullName evidence="2">Unnamed protein product</fullName>
    </submittedName>
</protein>